<dbReference type="PANTHER" id="PTHR43761:SF1">
    <property type="entry name" value="D-ISOMER SPECIFIC 2-HYDROXYACID DEHYDROGENASE CATALYTIC DOMAIN-CONTAINING PROTEIN-RELATED"/>
    <property type="match status" value="1"/>
</dbReference>
<evidence type="ECO:0000313" key="5">
    <source>
        <dbReference type="EMBL" id="KAL2060213.1"/>
    </source>
</evidence>
<feature type="domain" description="D-isomer specific 2-hydroxyacid dehydrogenase NAD-binding" evidence="4">
    <location>
        <begin position="44"/>
        <end position="107"/>
    </location>
</feature>
<sequence length="110" mass="12121">MLKLLFAVTMAVARQIWPIAMCQLLATPLAAKEEYSDLSIFGKTFGILVAEVLAVANILTIHAPLTSTTRDLISYEELLIMKRDAILIRGARGEIAHGEDLKRALEECPI</sequence>
<name>A0ABR4BRF2_9HELO</name>
<keyword evidence="6" id="KW-1185">Reference proteome</keyword>
<protein>
    <recommendedName>
        <fullName evidence="4">D-isomer specific 2-hydroxyacid dehydrogenase NAD-binding domain-containing protein</fullName>
    </recommendedName>
</protein>
<evidence type="ECO:0000256" key="2">
    <source>
        <dbReference type="ARBA" id="ARBA00023002"/>
    </source>
</evidence>
<dbReference type="PROSITE" id="PS00670">
    <property type="entry name" value="D_2_HYDROXYACID_DH_2"/>
    <property type="match status" value="1"/>
</dbReference>
<proteinExistence type="inferred from homology"/>
<evidence type="ECO:0000256" key="1">
    <source>
        <dbReference type="ARBA" id="ARBA00005854"/>
    </source>
</evidence>
<reference evidence="5 6" key="1">
    <citation type="journal article" date="2024" name="Commun. Biol.">
        <title>Comparative genomic analysis of thermophilic fungi reveals convergent evolutionary adaptations and gene losses.</title>
        <authorList>
            <person name="Steindorff A.S."/>
            <person name="Aguilar-Pontes M.V."/>
            <person name="Robinson A.J."/>
            <person name="Andreopoulos B."/>
            <person name="LaButti K."/>
            <person name="Kuo A."/>
            <person name="Mondo S."/>
            <person name="Riley R."/>
            <person name="Otillar R."/>
            <person name="Haridas S."/>
            <person name="Lipzen A."/>
            <person name="Grimwood J."/>
            <person name="Schmutz J."/>
            <person name="Clum A."/>
            <person name="Reid I.D."/>
            <person name="Moisan M.C."/>
            <person name="Butler G."/>
            <person name="Nguyen T.T.M."/>
            <person name="Dewar K."/>
            <person name="Conant G."/>
            <person name="Drula E."/>
            <person name="Henrissat B."/>
            <person name="Hansel C."/>
            <person name="Singer S."/>
            <person name="Hutchinson M.I."/>
            <person name="de Vries R.P."/>
            <person name="Natvig D.O."/>
            <person name="Powell A.J."/>
            <person name="Tsang A."/>
            <person name="Grigoriev I.V."/>
        </authorList>
    </citation>
    <scope>NUCLEOTIDE SEQUENCE [LARGE SCALE GENOMIC DNA]</scope>
    <source>
        <strain evidence="5 6">CBS 494.80</strain>
    </source>
</reference>
<evidence type="ECO:0000256" key="3">
    <source>
        <dbReference type="ARBA" id="ARBA00023027"/>
    </source>
</evidence>
<organism evidence="5 6">
    <name type="scientific">Oculimacula yallundae</name>
    <dbReference type="NCBI Taxonomy" id="86028"/>
    <lineage>
        <taxon>Eukaryota</taxon>
        <taxon>Fungi</taxon>
        <taxon>Dikarya</taxon>
        <taxon>Ascomycota</taxon>
        <taxon>Pezizomycotina</taxon>
        <taxon>Leotiomycetes</taxon>
        <taxon>Helotiales</taxon>
        <taxon>Ploettnerulaceae</taxon>
        <taxon>Oculimacula</taxon>
    </lineage>
</organism>
<evidence type="ECO:0000259" key="4">
    <source>
        <dbReference type="Pfam" id="PF02826"/>
    </source>
</evidence>
<keyword evidence="3" id="KW-0520">NAD</keyword>
<dbReference type="Pfam" id="PF02826">
    <property type="entry name" value="2-Hacid_dh_C"/>
    <property type="match status" value="1"/>
</dbReference>
<accession>A0ABR4BRF2</accession>
<keyword evidence="2" id="KW-0560">Oxidoreductase</keyword>
<dbReference type="SUPFAM" id="SSF51735">
    <property type="entry name" value="NAD(P)-binding Rossmann-fold domains"/>
    <property type="match status" value="1"/>
</dbReference>
<comment type="caution">
    <text evidence="5">The sequence shown here is derived from an EMBL/GenBank/DDBJ whole genome shotgun (WGS) entry which is preliminary data.</text>
</comment>
<evidence type="ECO:0000313" key="6">
    <source>
        <dbReference type="Proteomes" id="UP001595075"/>
    </source>
</evidence>
<gene>
    <name evidence="5" type="ORF">VTL71DRAFT_9608</name>
</gene>
<comment type="similarity">
    <text evidence="1">Belongs to the D-isomer specific 2-hydroxyacid dehydrogenase family.</text>
</comment>
<dbReference type="InterPro" id="IPR036291">
    <property type="entry name" value="NAD(P)-bd_dom_sf"/>
</dbReference>
<dbReference type="EMBL" id="JAZHXI010000023">
    <property type="protein sequence ID" value="KAL2060213.1"/>
    <property type="molecule type" value="Genomic_DNA"/>
</dbReference>
<dbReference type="InterPro" id="IPR029753">
    <property type="entry name" value="D-isomer_DH_CS"/>
</dbReference>
<dbReference type="InterPro" id="IPR006140">
    <property type="entry name" value="D-isomer_DH_NAD-bd"/>
</dbReference>
<dbReference type="InterPro" id="IPR050418">
    <property type="entry name" value="D-iso_2-hydroxyacid_DH_PdxB"/>
</dbReference>
<dbReference type="PANTHER" id="PTHR43761">
    <property type="entry name" value="D-ISOMER SPECIFIC 2-HYDROXYACID DEHYDROGENASE FAMILY PROTEIN (AFU_ORTHOLOGUE AFUA_1G13630)"/>
    <property type="match status" value="1"/>
</dbReference>
<dbReference type="Proteomes" id="UP001595075">
    <property type="component" value="Unassembled WGS sequence"/>
</dbReference>
<dbReference type="Gene3D" id="3.40.50.720">
    <property type="entry name" value="NAD(P)-binding Rossmann-like Domain"/>
    <property type="match status" value="1"/>
</dbReference>